<reference evidence="2 3" key="1">
    <citation type="submission" date="2019-03" db="EMBL/GenBank/DDBJ databases">
        <title>Bacillus niacini sp. nov. a Nicotinate-Metabolizing Mesophile Isolated from Soil.</title>
        <authorList>
            <person name="Zhang G."/>
        </authorList>
    </citation>
    <scope>NUCLEOTIDE SEQUENCE [LARGE SCALE GENOMIC DNA]</scope>
    <source>
        <strain evidence="2 3">WN066</strain>
    </source>
</reference>
<dbReference type="Proteomes" id="UP001178888">
    <property type="component" value="Unassembled WGS sequence"/>
</dbReference>
<reference evidence="1" key="2">
    <citation type="submission" date="2023-08" db="EMBL/GenBank/DDBJ databases">
        <title>Nitrogen cycling bacteria in agricultural field soils.</title>
        <authorList>
            <person name="Jang J."/>
        </authorList>
    </citation>
    <scope>NUCLEOTIDE SEQUENCE</scope>
    <source>
        <strain evidence="1">PS3-36</strain>
    </source>
</reference>
<evidence type="ECO:0000313" key="3">
    <source>
        <dbReference type="Proteomes" id="UP000295132"/>
    </source>
</evidence>
<evidence type="ECO:0000313" key="1">
    <source>
        <dbReference type="EMBL" id="MDQ6597815.1"/>
    </source>
</evidence>
<protein>
    <submittedName>
        <fullName evidence="2">FbpB family small basic protein</fullName>
    </submittedName>
</protein>
<accession>A0A4R5VL87</accession>
<comment type="caution">
    <text evidence="2">The sequence shown here is derived from an EMBL/GenBank/DDBJ whole genome shotgun (WGS) entry which is preliminary data.</text>
</comment>
<dbReference type="AlphaFoldDB" id="A0A4R5VL87"/>
<evidence type="ECO:0000313" key="2">
    <source>
        <dbReference type="EMBL" id="TDK57337.1"/>
    </source>
</evidence>
<gene>
    <name evidence="2" type="ORF">E2K98_25105</name>
    <name evidence="1" type="ORF">RCG21_15825</name>
</gene>
<proteinExistence type="predicted"/>
<name>A0A4R5VL87_9BACI</name>
<dbReference type="EMBL" id="JAVGVR010000001">
    <property type="protein sequence ID" value="MDQ6597815.1"/>
    <property type="molecule type" value="Genomic_DNA"/>
</dbReference>
<dbReference type="EMBL" id="SMYO01000018">
    <property type="protein sequence ID" value="TDK57337.1"/>
    <property type="molecule type" value="Genomic_DNA"/>
</dbReference>
<sequence>MKKISSTLQKMIEKNKSEILSNQTKLIDIEKKVDTKIIANGK</sequence>
<dbReference type="Proteomes" id="UP000295132">
    <property type="component" value="Unassembled WGS sequence"/>
</dbReference>
<evidence type="ECO:0000313" key="4">
    <source>
        <dbReference type="Proteomes" id="UP001178888"/>
    </source>
</evidence>
<organism evidence="2 3">
    <name type="scientific">Bacillus salipaludis</name>
    <dbReference type="NCBI Taxonomy" id="2547811"/>
    <lineage>
        <taxon>Bacteria</taxon>
        <taxon>Bacillati</taxon>
        <taxon>Bacillota</taxon>
        <taxon>Bacilli</taxon>
        <taxon>Bacillales</taxon>
        <taxon>Bacillaceae</taxon>
        <taxon>Bacillus</taxon>
    </lineage>
</organism>
<keyword evidence="4" id="KW-1185">Reference proteome</keyword>
<dbReference type="RefSeq" id="WP_133339082.1">
    <property type="nucleotide sequence ID" value="NZ_JARMCE010000008.1"/>
</dbReference>